<organism evidence="1 2">
    <name type="scientific">Zalaria obscura</name>
    <dbReference type="NCBI Taxonomy" id="2024903"/>
    <lineage>
        <taxon>Eukaryota</taxon>
        <taxon>Fungi</taxon>
        <taxon>Dikarya</taxon>
        <taxon>Ascomycota</taxon>
        <taxon>Pezizomycotina</taxon>
        <taxon>Dothideomycetes</taxon>
        <taxon>Dothideomycetidae</taxon>
        <taxon>Dothideales</taxon>
        <taxon>Zalariaceae</taxon>
        <taxon>Zalaria</taxon>
    </lineage>
</organism>
<dbReference type="Proteomes" id="UP001320706">
    <property type="component" value="Unassembled WGS sequence"/>
</dbReference>
<evidence type="ECO:0000313" key="1">
    <source>
        <dbReference type="EMBL" id="KAK8216757.1"/>
    </source>
</evidence>
<reference evidence="1" key="1">
    <citation type="submission" date="2024-02" db="EMBL/GenBank/DDBJ databases">
        <title>Metagenome Assembled Genome of Zalaria obscura JY119.</title>
        <authorList>
            <person name="Vighnesh L."/>
            <person name="Jagadeeshwari U."/>
            <person name="Venkata Ramana C."/>
            <person name="Sasikala C."/>
        </authorList>
    </citation>
    <scope>NUCLEOTIDE SEQUENCE</scope>
    <source>
        <strain evidence="1">JY119</strain>
    </source>
</reference>
<proteinExistence type="predicted"/>
<sequence>MEGVGNEKYRSEDVSPAGSQLPEYGDTLDHNRSWSTRFVDSFKRDPNAHATPKGAVGADGKVFDVENAAAATADSPLARRLKGRHLQMIAIGGSIGTGLFVGSGSALANGGPASLLIAYGIVGVMLYCTVHALGEMAVLFPVAGSFSAYSTRFLDPAWGFAMGWNYALQWLVVLPLEIVAATLTIEFWTNGSINNDAWVAIFLTIIIGINLFGVKGYGEAEFFFSIIKVVAVIGFIILGIILTCGGGPNGGYIGGQHWRDPGAFNHGFKGLCSVFVTAAFAFAGTELVGLAAAETANPRKSLPTAVKQVFWRICLFYIVSLTIVGLLVPYTNDQLLNGTSSADAKASPFVIAIQNAGISGLPSVMNVVIMIAVLSVGNSSIYGSSRTLAALAEQGQAPKILAYIDRKGRPIVSIGVASVLGFLAFLAGSSKQTDAFNWMLALSGLSSIFTWGSICLAHIRFRKGWKVQGHTLDELAFRSQPGLIGSWVGFILNCLVLIAQFWTGFAPIGYADMTSGELVESFFEVYLAAPIVIIFYVVYKLVYKTPFVRSHNMDLHTGIRELNIAELIAEERMEQANWPKWKKAYKFFC</sequence>
<accession>A0ACC3SL38</accession>
<name>A0ACC3SL38_9PEZI</name>
<evidence type="ECO:0000313" key="2">
    <source>
        <dbReference type="Proteomes" id="UP001320706"/>
    </source>
</evidence>
<keyword evidence="2" id="KW-1185">Reference proteome</keyword>
<comment type="caution">
    <text evidence="1">The sequence shown here is derived from an EMBL/GenBank/DDBJ whole genome shotgun (WGS) entry which is preliminary data.</text>
</comment>
<protein>
    <submittedName>
        <fullName evidence="1">Histidine permease</fullName>
    </submittedName>
</protein>
<gene>
    <name evidence="1" type="primary">HIP1</name>
    <name evidence="1" type="ORF">M8818_001720</name>
</gene>
<dbReference type="EMBL" id="JAMKPW020000007">
    <property type="protein sequence ID" value="KAK8216757.1"/>
    <property type="molecule type" value="Genomic_DNA"/>
</dbReference>